<gene>
    <name evidence="3" type="ORF">ARMA_1982</name>
</gene>
<keyword evidence="2" id="KW-0732">Signal</keyword>
<feature type="chain" id="PRO_5005817578" description="NodB homology domain-containing protein" evidence="2">
    <location>
        <begin position="29"/>
        <end position="818"/>
    </location>
</feature>
<feature type="region of interest" description="Disordered" evidence="1">
    <location>
        <begin position="32"/>
        <end position="83"/>
    </location>
</feature>
<dbReference type="OrthoDB" id="9776971at2"/>
<dbReference type="Proteomes" id="UP000037784">
    <property type="component" value="Unassembled WGS sequence"/>
</dbReference>
<organism evidence="3 4">
    <name type="scientific">Ardenticatena maritima</name>
    <dbReference type="NCBI Taxonomy" id="872965"/>
    <lineage>
        <taxon>Bacteria</taxon>
        <taxon>Bacillati</taxon>
        <taxon>Chloroflexota</taxon>
        <taxon>Ardenticatenia</taxon>
        <taxon>Ardenticatenales</taxon>
        <taxon>Ardenticatenaceae</taxon>
        <taxon>Ardenticatena</taxon>
    </lineage>
</organism>
<feature type="compositionally biased region" description="Polar residues" evidence="1">
    <location>
        <begin position="53"/>
        <end position="62"/>
    </location>
</feature>
<evidence type="ECO:0000256" key="1">
    <source>
        <dbReference type="SAM" id="MobiDB-lite"/>
    </source>
</evidence>
<dbReference type="AlphaFoldDB" id="A0A0M8KA41"/>
<dbReference type="Gene3D" id="3.20.20.80">
    <property type="entry name" value="Glycosidases"/>
    <property type="match status" value="1"/>
</dbReference>
<keyword evidence="4" id="KW-1185">Reference proteome</keyword>
<evidence type="ECO:0000313" key="3">
    <source>
        <dbReference type="EMBL" id="GAP63559.1"/>
    </source>
</evidence>
<comment type="caution">
    <text evidence="3">The sequence shown here is derived from an EMBL/GenBank/DDBJ whole genome shotgun (WGS) entry which is preliminary data.</text>
</comment>
<feature type="compositionally biased region" description="Pro residues" evidence="1">
    <location>
        <begin position="38"/>
        <end position="48"/>
    </location>
</feature>
<dbReference type="InParanoid" id="A0A0M8KA41"/>
<proteinExistence type="predicted"/>
<feature type="signal peptide" evidence="2">
    <location>
        <begin position="1"/>
        <end position="28"/>
    </location>
</feature>
<protein>
    <recommendedName>
        <fullName evidence="5">NodB homology domain-containing protein</fullName>
    </recommendedName>
</protein>
<feature type="compositionally biased region" description="Low complexity" evidence="1">
    <location>
        <begin position="72"/>
        <end position="82"/>
    </location>
</feature>
<dbReference type="InterPro" id="IPR017853">
    <property type="entry name" value="GH"/>
</dbReference>
<dbReference type="PROSITE" id="PS51257">
    <property type="entry name" value="PROKAR_LIPOPROTEIN"/>
    <property type="match status" value="1"/>
</dbReference>
<accession>A0A0M8KA41</accession>
<dbReference type="EMBL" id="BBZA01000165">
    <property type="protein sequence ID" value="GAP63559.1"/>
    <property type="molecule type" value="Genomic_DNA"/>
</dbReference>
<reference evidence="4" key="2">
    <citation type="submission" date="2015-08" db="EMBL/GenBank/DDBJ databases">
        <title>Draft Genome Sequence of a Heterotrophic Facultative Anaerobic Bacterium Ardenticatena maritima Strain 110S.</title>
        <authorList>
            <person name="Kawaichi S."/>
            <person name="Yoshida T."/>
            <person name="Sako Y."/>
            <person name="Nakamura R."/>
        </authorList>
    </citation>
    <scope>NUCLEOTIDE SEQUENCE [LARGE SCALE GENOMIC DNA]</scope>
    <source>
        <strain evidence="4">110S</strain>
    </source>
</reference>
<sequence length="818" mass="88094">MQRSTFPAPACMRLLLTTLCITAWLLSACTTNERSTRPSPPPRSPTQPPVAASPTTASTNIVPATAPPTATPEPATQNTLAAAPPPLTYPIGLEGEIANIPAARANTYDWSQYADYANAVMDLYAAVGGRVARINIAQTRAASMPDIERYGYDALDALIAAYQRHGVRLTLTVGYQREMQGGKGVDLSQPWLWTNDAERARYEAYLRDILERYDGDGVDDAPGLLYPITIWQIHNELEAQWASAVELGVTTWATPDDYATLLQFTAPIIREEIPNAVIVASHYPWPGRDSADFNGDGQPERYMERVAELGGYQGIDAVEIHDFTGDLKHLVEGLTYAHEASGLPVWAGQVLALNVPTNAQPDASLETQAQKVVKLLVGALAVGAEQAHWWGLQNAREESVANGGVVPVFAYSGLYGPCPGETMGVGQVCANPPLYPAGVNFHLLADAFLGYQGLTLIEPLTLGVVPGKADSSRLVVRVEREGAAPFVIAWDDAGSALNVDNLFPGAGSVQVTHFVTQEGAEPTTETGVTGAIQLSATPVMITPAEDSASINGGSTSPATPAPTPTTVAAGGHGPKGAFIAFHLEVSRGPRIKQLWPLLEQFMALADRYNVKITLQFAWPWADYVYKSGLLETVHAWEANGHEIALHHHGPTHKFFDGYTNAPDAVRTDGWYATNYGYLGNMDDLMAFMAPLSQRGITSAGMSDEETDWPAGVLYYATDSGDSPSKEDLLSRPVETTHNGYPVVEIYNAGYEIDHLGAASTNLADVEHALQTAAPDEYLGLVLNDNTLEAHFDTIEPLFQLLQQYGVQVETVSTLMGER</sequence>
<dbReference type="SUPFAM" id="SSF51445">
    <property type="entry name" value="(Trans)glycosidases"/>
    <property type="match status" value="1"/>
</dbReference>
<dbReference type="RefSeq" id="WP_054493378.1">
    <property type="nucleotide sequence ID" value="NZ_BBZA01000165.1"/>
</dbReference>
<evidence type="ECO:0008006" key="5">
    <source>
        <dbReference type="Google" id="ProtNLM"/>
    </source>
</evidence>
<reference evidence="3 4" key="1">
    <citation type="journal article" date="2015" name="Genome Announc.">
        <title>Draft Genome Sequence of a Heterotrophic Facultative Anaerobic Thermophilic Bacterium, Ardenticatena maritima Strain 110ST.</title>
        <authorList>
            <person name="Kawaichi S."/>
            <person name="Yoshida T."/>
            <person name="Sako Y."/>
            <person name="Nakamura R."/>
        </authorList>
    </citation>
    <scope>NUCLEOTIDE SEQUENCE [LARGE SCALE GENOMIC DNA]</scope>
    <source>
        <strain evidence="3 4">110S</strain>
    </source>
</reference>
<evidence type="ECO:0000256" key="2">
    <source>
        <dbReference type="SAM" id="SignalP"/>
    </source>
</evidence>
<evidence type="ECO:0000313" key="4">
    <source>
        <dbReference type="Proteomes" id="UP000037784"/>
    </source>
</evidence>
<name>A0A0M8KA41_9CHLR</name>